<gene>
    <name evidence="10" type="ORF">Rhow_001151</name>
</gene>
<dbReference type="AlphaFoldDB" id="A0A402C3G2"/>
<dbReference type="InterPro" id="IPR006176">
    <property type="entry name" value="3-OHacyl-CoA_DH_NAD-bd"/>
</dbReference>
<dbReference type="SUPFAM" id="SSF48179">
    <property type="entry name" value="6-phosphogluconate dehydrogenase C-terminal domain-like"/>
    <property type="match status" value="2"/>
</dbReference>
<proteinExistence type="inferred from homology"/>
<dbReference type="Pfam" id="PF00725">
    <property type="entry name" value="3HCDH"/>
    <property type="match status" value="2"/>
</dbReference>
<name>A0A402C3G2_RHOWR</name>
<evidence type="ECO:0000256" key="5">
    <source>
        <dbReference type="ARBA" id="ARBA00023239"/>
    </source>
</evidence>
<evidence type="ECO:0000313" key="10">
    <source>
        <dbReference type="EMBL" id="GCE38129.1"/>
    </source>
</evidence>
<dbReference type="FunFam" id="1.10.1040.50:FF:000006">
    <property type="entry name" value="Peroxisomal bifunctional enzyme"/>
    <property type="match status" value="1"/>
</dbReference>
<keyword evidence="6" id="KW-0511">Multifunctional enzyme</keyword>
<dbReference type="PANTHER" id="PTHR23309">
    <property type="entry name" value="3-HYDROXYACYL-COA DEHYROGENASE"/>
    <property type="match status" value="1"/>
</dbReference>
<dbReference type="FunFam" id="3.40.50.720:FF:000009">
    <property type="entry name" value="Fatty oxidation complex, alpha subunit"/>
    <property type="match status" value="1"/>
</dbReference>
<evidence type="ECO:0000256" key="4">
    <source>
        <dbReference type="ARBA" id="ARBA00023235"/>
    </source>
</evidence>
<dbReference type="InterPro" id="IPR036291">
    <property type="entry name" value="NAD(P)-bd_dom_sf"/>
</dbReference>
<dbReference type="PANTHER" id="PTHR23309:SF51">
    <property type="entry name" value="3-HYDROXYACYL-COA DEHYDROGENASE-RELATED"/>
    <property type="match status" value="1"/>
</dbReference>
<feature type="domain" description="3-hydroxyacyl-CoA dehydrogenase NAD binding" evidence="9">
    <location>
        <begin position="37"/>
        <end position="212"/>
    </location>
</feature>
<evidence type="ECO:0000256" key="2">
    <source>
        <dbReference type="ARBA" id="ARBA00009463"/>
    </source>
</evidence>
<dbReference type="GO" id="GO:0016853">
    <property type="term" value="F:isomerase activity"/>
    <property type="evidence" value="ECO:0007669"/>
    <property type="project" value="UniProtKB-KW"/>
</dbReference>
<dbReference type="RefSeq" id="WP_124390760.1">
    <property type="nucleotide sequence ID" value="NZ_BHYM01000016.1"/>
</dbReference>
<dbReference type="Proteomes" id="UP000287519">
    <property type="component" value="Unassembled WGS sequence"/>
</dbReference>
<evidence type="ECO:0000256" key="3">
    <source>
        <dbReference type="ARBA" id="ARBA00023002"/>
    </source>
</evidence>
<keyword evidence="5" id="KW-0456">Lyase</keyword>
<dbReference type="EMBL" id="BHYM01000016">
    <property type="protein sequence ID" value="GCE38129.1"/>
    <property type="molecule type" value="Genomic_DNA"/>
</dbReference>
<comment type="caution">
    <text evidence="10">The sequence shown here is derived from an EMBL/GenBank/DDBJ whole genome shotgun (WGS) entry which is preliminary data.</text>
</comment>
<evidence type="ECO:0000256" key="1">
    <source>
        <dbReference type="ARBA" id="ARBA00005086"/>
    </source>
</evidence>
<feature type="compositionally biased region" description="Polar residues" evidence="7">
    <location>
        <begin position="439"/>
        <end position="460"/>
    </location>
</feature>
<dbReference type="GO" id="GO:0016829">
    <property type="term" value="F:lyase activity"/>
    <property type="evidence" value="ECO:0007669"/>
    <property type="project" value="UniProtKB-KW"/>
</dbReference>
<dbReference type="SUPFAM" id="SSF51735">
    <property type="entry name" value="NAD(P)-binding Rossmann-fold domains"/>
    <property type="match status" value="1"/>
</dbReference>
<dbReference type="OrthoDB" id="5240528at2"/>
<protein>
    <submittedName>
        <fullName evidence="10">Enoyl-CoA hydratase</fullName>
    </submittedName>
</protein>
<comment type="pathway">
    <text evidence="1">Lipid metabolism; butanoate metabolism.</text>
</comment>
<accession>A0A402C3G2</accession>
<evidence type="ECO:0000256" key="7">
    <source>
        <dbReference type="SAM" id="MobiDB-lite"/>
    </source>
</evidence>
<comment type="similarity">
    <text evidence="2">Belongs to the 3-hydroxyacyl-CoA dehydrogenase family.</text>
</comment>
<keyword evidence="11" id="KW-1185">Reference proteome</keyword>
<dbReference type="GO" id="GO:0016616">
    <property type="term" value="F:oxidoreductase activity, acting on the CH-OH group of donors, NAD or NADP as acceptor"/>
    <property type="evidence" value="ECO:0007669"/>
    <property type="project" value="InterPro"/>
</dbReference>
<feature type="region of interest" description="Disordered" evidence="7">
    <location>
        <begin position="438"/>
        <end position="460"/>
    </location>
</feature>
<keyword evidence="4" id="KW-0413">Isomerase</keyword>
<evidence type="ECO:0000256" key="6">
    <source>
        <dbReference type="ARBA" id="ARBA00023268"/>
    </source>
</evidence>
<feature type="domain" description="3-hydroxyacyl-CoA dehydrogenase C-terminal" evidence="8">
    <location>
        <begin position="217"/>
        <end position="310"/>
    </location>
</feature>
<dbReference type="Gene3D" id="3.40.50.720">
    <property type="entry name" value="NAD(P)-binding Rossmann-like Domain"/>
    <property type="match status" value="1"/>
</dbReference>
<feature type="domain" description="3-hydroxyacyl-CoA dehydrogenase C-terminal" evidence="8">
    <location>
        <begin position="346"/>
        <end position="412"/>
    </location>
</feature>
<dbReference type="Pfam" id="PF02737">
    <property type="entry name" value="3HCDH_N"/>
    <property type="match status" value="1"/>
</dbReference>
<dbReference type="GO" id="GO:0006631">
    <property type="term" value="P:fatty acid metabolic process"/>
    <property type="evidence" value="ECO:0007669"/>
    <property type="project" value="InterPro"/>
</dbReference>
<dbReference type="Gene3D" id="1.10.1040.50">
    <property type="match status" value="1"/>
</dbReference>
<evidence type="ECO:0000259" key="8">
    <source>
        <dbReference type="Pfam" id="PF00725"/>
    </source>
</evidence>
<evidence type="ECO:0000313" key="11">
    <source>
        <dbReference type="Proteomes" id="UP000287519"/>
    </source>
</evidence>
<dbReference type="GO" id="GO:0070403">
    <property type="term" value="F:NAD+ binding"/>
    <property type="evidence" value="ECO:0007669"/>
    <property type="project" value="InterPro"/>
</dbReference>
<evidence type="ECO:0000259" key="9">
    <source>
        <dbReference type="Pfam" id="PF02737"/>
    </source>
</evidence>
<dbReference type="InterPro" id="IPR008927">
    <property type="entry name" value="6-PGluconate_DH-like_C_sf"/>
</dbReference>
<sequence length="460" mass="49599">MKAEDGNTAAEYLRGAERAAGDLPGIPDVGDWRPTSAAVVGAGTMGGGIATAFANAGIPVTLIDRTPEDIKRGYDSIRRNYAASVQRGRVDHSDADARLARISTSTELTSVAGADVVIEAVFEEMATKQAIFAELGRHARSDAVLGTNTSTLDIDQIASATKRPEIVIGSHFFSPANVMRLLEVVPGAKTDAKTVARLMALGRSLGKVAVRSGNRHGFIGNAMLLDYLRQAMFLVEEGALPADVDRVLQDFGMAMGPFVMTDMAGHDLAVDSKRRALTTRPTDRRWSDLELFLVDRGRLGQKSGAGWYRYEPNTRRPLPDPDFDADIVGYSKGLGLERRHISDEEILHRCLYALVNRAAHLLGEGTAEKPGDIDVVYTSGYGFPASTGGPLYWADTIGPGRVLSEVERFARDDPYWWQPAPLLIEIARSGSTFGCLGSVTPSTGVSPNPQPTTTIEETRP</sequence>
<organism evidence="10 11">
    <name type="scientific">Rhodococcus wratislaviensis</name>
    <name type="common">Tsukamurella wratislaviensis</name>
    <dbReference type="NCBI Taxonomy" id="44752"/>
    <lineage>
        <taxon>Bacteria</taxon>
        <taxon>Bacillati</taxon>
        <taxon>Actinomycetota</taxon>
        <taxon>Actinomycetes</taxon>
        <taxon>Mycobacteriales</taxon>
        <taxon>Nocardiaceae</taxon>
        <taxon>Rhodococcus</taxon>
    </lineage>
</organism>
<reference evidence="10 11" key="1">
    <citation type="submission" date="2018-11" db="EMBL/GenBank/DDBJ databases">
        <title>Microbial catabolism of amino acid.</title>
        <authorList>
            <person name="Hibi M."/>
            <person name="Ogawa J."/>
        </authorList>
    </citation>
    <scope>NUCLEOTIDE SEQUENCE [LARGE SCALE GENOMIC DNA]</scope>
    <source>
        <strain evidence="10 11">C31-06</strain>
    </source>
</reference>
<keyword evidence="3" id="KW-0560">Oxidoreductase</keyword>
<dbReference type="InterPro" id="IPR006108">
    <property type="entry name" value="3HC_DH_C"/>
</dbReference>